<evidence type="ECO:0000256" key="10">
    <source>
        <dbReference type="SAM" id="Phobius"/>
    </source>
</evidence>
<dbReference type="InterPro" id="IPR001932">
    <property type="entry name" value="PPM-type_phosphatase-like_dom"/>
</dbReference>
<dbReference type="GO" id="GO:0004722">
    <property type="term" value="F:protein serine/threonine phosphatase activity"/>
    <property type="evidence" value="ECO:0007669"/>
    <property type="project" value="UniProtKB-EC"/>
</dbReference>
<evidence type="ECO:0000256" key="9">
    <source>
        <dbReference type="SAM" id="MobiDB-lite"/>
    </source>
</evidence>
<organism evidence="13 14">
    <name type="scientific">Trapa incisa</name>
    <dbReference type="NCBI Taxonomy" id="236973"/>
    <lineage>
        <taxon>Eukaryota</taxon>
        <taxon>Viridiplantae</taxon>
        <taxon>Streptophyta</taxon>
        <taxon>Embryophyta</taxon>
        <taxon>Tracheophyta</taxon>
        <taxon>Spermatophyta</taxon>
        <taxon>Magnoliopsida</taxon>
        <taxon>eudicotyledons</taxon>
        <taxon>Gunneridae</taxon>
        <taxon>Pentapetalae</taxon>
        <taxon>rosids</taxon>
        <taxon>malvids</taxon>
        <taxon>Myrtales</taxon>
        <taxon>Lythraceae</taxon>
        <taxon>Trapa</taxon>
    </lineage>
</organism>
<feature type="compositionally biased region" description="Basic and acidic residues" evidence="9">
    <location>
        <begin position="169"/>
        <end position="180"/>
    </location>
</feature>
<dbReference type="SMART" id="SM00240">
    <property type="entry name" value="FHA"/>
    <property type="match status" value="1"/>
</dbReference>
<gene>
    <name evidence="13" type="ORF">SAY87_009447</name>
</gene>
<evidence type="ECO:0000313" key="13">
    <source>
        <dbReference type="EMBL" id="KAK4755690.1"/>
    </source>
</evidence>
<evidence type="ECO:0000256" key="5">
    <source>
        <dbReference type="ARBA" id="ARBA00022801"/>
    </source>
</evidence>
<keyword evidence="8" id="KW-0464">Manganese</keyword>
<evidence type="ECO:0000259" key="12">
    <source>
        <dbReference type="PROSITE" id="PS51746"/>
    </source>
</evidence>
<evidence type="ECO:0000256" key="2">
    <source>
        <dbReference type="ARBA" id="ARBA00001946"/>
    </source>
</evidence>
<dbReference type="EMBL" id="JAXIOK010000014">
    <property type="protein sequence ID" value="KAK4755690.1"/>
    <property type="molecule type" value="Genomic_DNA"/>
</dbReference>
<evidence type="ECO:0000256" key="8">
    <source>
        <dbReference type="ARBA" id="ARBA00023211"/>
    </source>
</evidence>
<dbReference type="GO" id="GO:0046872">
    <property type="term" value="F:metal ion binding"/>
    <property type="evidence" value="ECO:0007669"/>
    <property type="project" value="UniProtKB-KW"/>
</dbReference>
<dbReference type="EC" id="3.1.3.16" evidence="3"/>
<evidence type="ECO:0000256" key="7">
    <source>
        <dbReference type="ARBA" id="ARBA00022912"/>
    </source>
</evidence>
<dbReference type="SUPFAM" id="SSF81606">
    <property type="entry name" value="PP2C-like"/>
    <property type="match status" value="1"/>
</dbReference>
<evidence type="ECO:0000256" key="4">
    <source>
        <dbReference type="ARBA" id="ARBA00022723"/>
    </source>
</evidence>
<keyword evidence="7" id="KW-0904">Protein phosphatase</keyword>
<dbReference type="Pfam" id="PF00481">
    <property type="entry name" value="PP2C"/>
    <property type="match status" value="1"/>
</dbReference>
<dbReference type="PANTHER" id="PTHR13832:SF643">
    <property type="entry name" value="PROTEIN PHOSPHATASE 2C-RELATED"/>
    <property type="match status" value="1"/>
</dbReference>
<dbReference type="SUPFAM" id="SSF49879">
    <property type="entry name" value="SMAD/FHA domain"/>
    <property type="match status" value="1"/>
</dbReference>
<protein>
    <recommendedName>
        <fullName evidence="3">protein-serine/threonine phosphatase</fullName>
        <ecNumber evidence="3">3.1.3.16</ecNumber>
    </recommendedName>
</protein>
<dbReference type="InterPro" id="IPR000222">
    <property type="entry name" value="PP2C_BS"/>
</dbReference>
<feature type="region of interest" description="Disordered" evidence="9">
    <location>
        <begin position="169"/>
        <end position="188"/>
    </location>
</feature>
<evidence type="ECO:0000256" key="3">
    <source>
        <dbReference type="ARBA" id="ARBA00013081"/>
    </source>
</evidence>
<feature type="transmembrane region" description="Helical" evidence="10">
    <location>
        <begin position="31"/>
        <end position="55"/>
    </location>
</feature>
<comment type="caution">
    <text evidence="13">The sequence shown here is derived from an EMBL/GenBank/DDBJ whole genome shotgun (WGS) entry which is preliminary data.</text>
</comment>
<dbReference type="SMART" id="SM00332">
    <property type="entry name" value="PP2Cc"/>
    <property type="match status" value="1"/>
</dbReference>
<evidence type="ECO:0000259" key="11">
    <source>
        <dbReference type="PROSITE" id="PS50006"/>
    </source>
</evidence>
<dbReference type="PANTHER" id="PTHR13832">
    <property type="entry name" value="PROTEIN PHOSPHATASE 2C"/>
    <property type="match status" value="1"/>
</dbReference>
<proteinExistence type="predicted"/>
<dbReference type="InterPro" id="IPR015655">
    <property type="entry name" value="PP2C"/>
</dbReference>
<dbReference type="InterPro" id="IPR000253">
    <property type="entry name" value="FHA_dom"/>
</dbReference>
<dbReference type="PROSITE" id="PS01032">
    <property type="entry name" value="PPM_1"/>
    <property type="match status" value="1"/>
</dbReference>
<accession>A0AAN7Q2N1</accession>
<dbReference type="Pfam" id="PF00498">
    <property type="entry name" value="FHA"/>
    <property type="match status" value="1"/>
</dbReference>
<keyword evidence="10" id="KW-1133">Transmembrane helix</keyword>
<dbReference type="PROSITE" id="PS50006">
    <property type="entry name" value="FHA_DOMAIN"/>
    <property type="match status" value="1"/>
</dbReference>
<evidence type="ECO:0000256" key="1">
    <source>
        <dbReference type="ARBA" id="ARBA00001936"/>
    </source>
</evidence>
<dbReference type="AlphaFoldDB" id="A0AAN7Q2N1"/>
<keyword evidence="6" id="KW-0460">Magnesium</keyword>
<keyword evidence="10" id="KW-0472">Membrane</keyword>
<evidence type="ECO:0000313" key="14">
    <source>
        <dbReference type="Proteomes" id="UP001345219"/>
    </source>
</evidence>
<dbReference type="Gene3D" id="2.60.200.20">
    <property type="match status" value="1"/>
</dbReference>
<keyword evidence="14" id="KW-1185">Reference proteome</keyword>
<name>A0AAN7Q2N1_9MYRT</name>
<sequence>MTMAVMTGEKTIELGLGDGGLADGVAVGSRAVFIGIGVALLLMLLFILLLILLACKPWRFLSGFRSLSHCSSFQAEELERHLISDHANLVQELGNESSRIFDLEGLRLQPEEYLSSPRLEGLVHKQRIPYVSTHVNQDDNVVLDVVLDVPDDASLGQTLKCQPVTRSFEGHKHSTTEDLRPNISSGSDGDVRQHLLPKDIGDQRSCLKLEVVSGPSHGMSLSVRSSDNKRLPLILGRVPPSDMQLKDSEVSGKHAMINWNLNKLKWELIDMGSLNGTLLNSQPINNPDTKTRQSGDPVELASGDIITIGTTSNISVHITHQKECYIPFGVGMVSDPMALRRGGRKLPMEDVCYYQWPLPGQDQFGVFGVCDGHGGAAAAKSASKIIPEMIATLLSDPRNLEKVLSLCDASHILRDAFYQTETCMEHYYEGCTATVLLIWADSNNKLFAQCANVGDSACILNIEEKLIKLTEDHRVNSQSERLRMKDMGEPLKEGERRVCGLNLFRMLGDKFVKEQDKRFSSEPYISQVVHVDRTSRPFALIASDGFWDVISLKKATQLVFQMRDRHTVNGEVSAEKIAGLLLNEARSSRTKDNTSILFLDFSPTSSCKVES</sequence>
<dbReference type="PROSITE" id="PS51746">
    <property type="entry name" value="PPM_2"/>
    <property type="match status" value="1"/>
</dbReference>
<keyword evidence="4" id="KW-0479">Metal-binding</keyword>
<dbReference type="InterPro" id="IPR008984">
    <property type="entry name" value="SMAD_FHA_dom_sf"/>
</dbReference>
<dbReference type="Gene3D" id="3.60.40.10">
    <property type="entry name" value="PPM-type phosphatase domain"/>
    <property type="match status" value="1"/>
</dbReference>
<reference evidence="13 14" key="1">
    <citation type="journal article" date="2023" name="Hortic Res">
        <title>Pangenome of water caltrop reveals structural variations and asymmetric subgenome divergence after allopolyploidization.</title>
        <authorList>
            <person name="Zhang X."/>
            <person name="Chen Y."/>
            <person name="Wang L."/>
            <person name="Yuan Y."/>
            <person name="Fang M."/>
            <person name="Shi L."/>
            <person name="Lu R."/>
            <person name="Comes H.P."/>
            <person name="Ma Y."/>
            <person name="Chen Y."/>
            <person name="Huang G."/>
            <person name="Zhou Y."/>
            <person name="Zheng Z."/>
            <person name="Qiu Y."/>
        </authorList>
    </citation>
    <scope>NUCLEOTIDE SEQUENCE [LARGE SCALE GENOMIC DNA]</scope>
    <source>
        <tissue evidence="13">Roots</tissue>
    </source>
</reference>
<comment type="cofactor">
    <cofactor evidence="2">
        <name>Mg(2+)</name>
        <dbReference type="ChEBI" id="CHEBI:18420"/>
    </cofactor>
</comment>
<dbReference type="FunFam" id="3.60.40.10:FF:000047">
    <property type="entry name" value="Protein phosphatase 2C 70"/>
    <property type="match status" value="1"/>
</dbReference>
<dbReference type="Proteomes" id="UP001345219">
    <property type="component" value="Chromosome 8"/>
</dbReference>
<dbReference type="InterPro" id="IPR036457">
    <property type="entry name" value="PPM-type-like_dom_sf"/>
</dbReference>
<dbReference type="CDD" id="cd22678">
    <property type="entry name" value="FHA_PP2C70-like"/>
    <property type="match status" value="1"/>
</dbReference>
<evidence type="ECO:0000256" key="6">
    <source>
        <dbReference type="ARBA" id="ARBA00022842"/>
    </source>
</evidence>
<dbReference type="CDD" id="cd00143">
    <property type="entry name" value="PP2Cc"/>
    <property type="match status" value="1"/>
</dbReference>
<feature type="domain" description="FHA" evidence="11">
    <location>
        <begin position="233"/>
        <end position="284"/>
    </location>
</feature>
<keyword evidence="5" id="KW-0378">Hydrolase</keyword>
<comment type="cofactor">
    <cofactor evidence="1">
        <name>Mn(2+)</name>
        <dbReference type="ChEBI" id="CHEBI:29035"/>
    </cofactor>
</comment>
<feature type="domain" description="PPM-type phosphatase" evidence="12">
    <location>
        <begin position="329"/>
        <end position="601"/>
    </location>
</feature>
<keyword evidence="10" id="KW-0812">Transmembrane</keyword>